<accession>A0A382GX80</accession>
<feature type="domain" description="Methyltransferase FkbM" evidence="1">
    <location>
        <begin position="12"/>
        <end position="172"/>
    </location>
</feature>
<evidence type="ECO:0000313" key="2">
    <source>
        <dbReference type="EMBL" id="SVB79514.1"/>
    </source>
</evidence>
<dbReference type="SUPFAM" id="SSF53335">
    <property type="entry name" value="S-adenosyl-L-methionine-dependent methyltransferases"/>
    <property type="match status" value="1"/>
</dbReference>
<proteinExistence type="predicted"/>
<organism evidence="2">
    <name type="scientific">marine metagenome</name>
    <dbReference type="NCBI Taxonomy" id="408172"/>
    <lineage>
        <taxon>unclassified sequences</taxon>
        <taxon>metagenomes</taxon>
        <taxon>ecological metagenomes</taxon>
    </lineage>
</organism>
<dbReference type="Gene3D" id="3.40.50.150">
    <property type="entry name" value="Vaccinia Virus protein VP39"/>
    <property type="match status" value="1"/>
</dbReference>
<dbReference type="Pfam" id="PF05050">
    <property type="entry name" value="Methyltransf_21"/>
    <property type="match status" value="1"/>
</dbReference>
<dbReference type="AlphaFoldDB" id="A0A382GX80"/>
<dbReference type="EMBL" id="UINC01057873">
    <property type="protein sequence ID" value="SVB79514.1"/>
    <property type="molecule type" value="Genomic_DNA"/>
</dbReference>
<dbReference type="InterPro" id="IPR052514">
    <property type="entry name" value="SAM-dependent_MTase"/>
</dbReference>
<reference evidence="2" key="1">
    <citation type="submission" date="2018-05" db="EMBL/GenBank/DDBJ databases">
        <authorList>
            <person name="Lanie J.A."/>
            <person name="Ng W.-L."/>
            <person name="Kazmierczak K.M."/>
            <person name="Andrzejewski T.M."/>
            <person name="Davidsen T.M."/>
            <person name="Wayne K.J."/>
            <person name="Tettelin H."/>
            <person name="Glass J.I."/>
            <person name="Rusch D."/>
            <person name="Podicherti R."/>
            <person name="Tsui H.-C.T."/>
            <person name="Winkler M.E."/>
        </authorList>
    </citation>
    <scope>NUCLEOTIDE SEQUENCE</scope>
</reference>
<dbReference type="InterPro" id="IPR006342">
    <property type="entry name" value="FkbM_mtfrase"/>
</dbReference>
<gene>
    <name evidence="2" type="ORF">METZ01_LOCUS232368</name>
</gene>
<evidence type="ECO:0000259" key="1">
    <source>
        <dbReference type="Pfam" id="PF05050"/>
    </source>
</evidence>
<name>A0A382GX80_9ZZZZ</name>
<sequence>MSHISKWDVALDIGAHVGIWSTRLAQRFKNVIAFEPVPKHIECWKQNMLPFTDERSEWVMHENVSTLNTVALGHENGTATMKVPDTTNTGMASLVHEVFNQRTGDRWVQPGWENFPELEVETRTLDSYEFDQIDFMKIDVEWFELRVLQGAENTIRKHKPIMYIEMHDTQAYTFIKNLDLNYRILYSHGADRLYKVDTSHEWKQHINKIDKLKRVLKNVVHKA</sequence>
<dbReference type="InterPro" id="IPR029063">
    <property type="entry name" value="SAM-dependent_MTases_sf"/>
</dbReference>
<dbReference type="NCBIfam" id="TIGR01444">
    <property type="entry name" value="fkbM_fam"/>
    <property type="match status" value="1"/>
</dbReference>
<dbReference type="PANTHER" id="PTHR34203:SF15">
    <property type="entry name" value="SLL1173 PROTEIN"/>
    <property type="match status" value="1"/>
</dbReference>
<dbReference type="PANTHER" id="PTHR34203">
    <property type="entry name" value="METHYLTRANSFERASE, FKBM FAMILY PROTEIN"/>
    <property type="match status" value="1"/>
</dbReference>
<protein>
    <recommendedName>
        <fullName evidence="1">Methyltransferase FkbM domain-containing protein</fullName>
    </recommendedName>
</protein>